<protein>
    <submittedName>
        <fullName evidence="3">Energy transducer TonB</fullName>
    </submittedName>
</protein>
<accession>A0ABW5U9H2</accession>
<feature type="region of interest" description="Disordered" evidence="1">
    <location>
        <begin position="63"/>
        <end position="90"/>
    </location>
</feature>
<dbReference type="Proteomes" id="UP001597418">
    <property type="component" value="Unassembled WGS sequence"/>
</dbReference>
<proteinExistence type="predicted"/>
<dbReference type="SUPFAM" id="SSF74653">
    <property type="entry name" value="TolA/TonB C-terminal domain"/>
    <property type="match status" value="1"/>
</dbReference>
<reference evidence="4" key="1">
    <citation type="journal article" date="2019" name="Int. J. Syst. Evol. Microbiol.">
        <title>The Global Catalogue of Microorganisms (GCM) 10K type strain sequencing project: providing services to taxonomists for standard genome sequencing and annotation.</title>
        <authorList>
            <consortium name="The Broad Institute Genomics Platform"/>
            <consortium name="The Broad Institute Genome Sequencing Center for Infectious Disease"/>
            <person name="Wu L."/>
            <person name="Ma J."/>
        </authorList>
    </citation>
    <scope>NUCLEOTIDE SEQUENCE [LARGE SCALE GENOMIC DNA]</scope>
    <source>
        <strain evidence="4">KCTC 42247</strain>
    </source>
</reference>
<name>A0ABW5U9H2_9SPHI</name>
<organism evidence="3 4">
    <name type="scientific">Sphingobacterium populi</name>
    <dbReference type="NCBI Taxonomy" id="1812824"/>
    <lineage>
        <taxon>Bacteria</taxon>
        <taxon>Pseudomonadati</taxon>
        <taxon>Bacteroidota</taxon>
        <taxon>Sphingobacteriia</taxon>
        <taxon>Sphingobacteriales</taxon>
        <taxon>Sphingobacteriaceae</taxon>
        <taxon>Sphingobacterium</taxon>
    </lineage>
</organism>
<keyword evidence="2" id="KW-0472">Membrane</keyword>
<comment type="caution">
    <text evidence="3">The sequence shown here is derived from an EMBL/GenBank/DDBJ whole genome shotgun (WGS) entry which is preliminary data.</text>
</comment>
<keyword evidence="2" id="KW-0812">Transmembrane</keyword>
<keyword evidence="4" id="KW-1185">Reference proteome</keyword>
<dbReference type="RefSeq" id="WP_231863205.1">
    <property type="nucleotide sequence ID" value="NZ_JBHUMB010000006.1"/>
</dbReference>
<dbReference type="EMBL" id="JBHUMB010000006">
    <property type="protein sequence ID" value="MFD2742510.1"/>
    <property type="molecule type" value="Genomic_DNA"/>
</dbReference>
<feature type="region of interest" description="Disordered" evidence="1">
    <location>
        <begin position="103"/>
        <end position="172"/>
    </location>
</feature>
<sequence length="267" mass="28456">MEENNMPKALGISSLVMAGLVAIGFFIVFGQQIPEYGMGGIVVNYGTSPEGMGDDYMSVDEPSVDENANEVRPDKIDPNTTPIPTPTQQVAEKTIATQDVDDAPAITKTEKPKQNNAEQSTVEKKNATQAVNQNALFKGKKNSGQGGGDGTGSTPGNQGSELGDPLASNYGEGGSGFGNMMLSLANRRWDVPPSIQDDGQSVGIVEVEFTVDKSGRIIRARQGSRTTIADYRLVQKCIRAVENAKLNSLANAPDSQVGKVTFRFKVR</sequence>
<gene>
    <name evidence="3" type="ORF">ACFSQ6_03805</name>
</gene>
<evidence type="ECO:0000313" key="4">
    <source>
        <dbReference type="Proteomes" id="UP001597418"/>
    </source>
</evidence>
<feature type="compositionally biased region" description="Gly residues" evidence="1">
    <location>
        <begin position="144"/>
        <end position="153"/>
    </location>
</feature>
<evidence type="ECO:0000256" key="1">
    <source>
        <dbReference type="SAM" id="MobiDB-lite"/>
    </source>
</evidence>
<feature type="transmembrane region" description="Helical" evidence="2">
    <location>
        <begin position="12"/>
        <end position="29"/>
    </location>
</feature>
<evidence type="ECO:0000256" key="2">
    <source>
        <dbReference type="SAM" id="Phobius"/>
    </source>
</evidence>
<evidence type="ECO:0000313" key="3">
    <source>
        <dbReference type="EMBL" id="MFD2742510.1"/>
    </source>
</evidence>
<keyword evidence="2" id="KW-1133">Transmembrane helix</keyword>